<proteinExistence type="inferred from homology"/>
<dbReference type="SMART" id="SM00072">
    <property type="entry name" value="GuKc"/>
    <property type="match status" value="1"/>
</dbReference>
<dbReference type="PANTHER" id="PTHR23117">
    <property type="entry name" value="GUANYLATE KINASE-RELATED"/>
    <property type="match status" value="1"/>
</dbReference>
<keyword evidence="5 9" id="KW-0547">Nucleotide-binding</keyword>
<evidence type="ECO:0000259" key="10">
    <source>
        <dbReference type="PROSITE" id="PS50052"/>
    </source>
</evidence>
<gene>
    <name evidence="9 11" type="primary">gmk</name>
    <name evidence="11" type="ORF">SHI21_04125</name>
</gene>
<dbReference type="EMBL" id="JAYGJQ010000001">
    <property type="protein sequence ID" value="MEA9355370.1"/>
    <property type="molecule type" value="Genomic_DNA"/>
</dbReference>
<feature type="binding site" evidence="9">
    <location>
        <begin position="15"/>
        <end position="22"/>
    </location>
    <ligand>
        <name>ATP</name>
        <dbReference type="ChEBI" id="CHEBI:30616"/>
    </ligand>
</feature>
<evidence type="ECO:0000256" key="2">
    <source>
        <dbReference type="ARBA" id="ARBA00012961"/>
    </source>
</evidence>
<keyword evidence="12" id="KW-1185">Reference proteome</keyword>
<dbReference type="Pfam" id="PF00625">
    <property type="entry name" value="Guanylate_kin"/>
    <property type="match status" value="1"/>
</dbReference>
<dbReference type="InterPro" id="IPR008145">
    <property type="entry name" value="GK/Ca_channel_bsu"/>
</dbReference>
<keyword evidence="4 9" id="KW-0808">Transferase</keyword>
<dbReference type="InterPro" id="IPR017665">
    <property type="entry name" value="Guanylate_kinase"/>
</dbReference>
<dbReference type="HAMAP" id="MF_00328">
    <property type="entry name" value="Guanylate_kinase"/>
    <property type="match status" value="1"/>
</dbReference>
<evidence type="ECO:0000313" key="12">
    <source>
        <dbReference type="Proteomes" id="UP001302274"/>
    </source>
</evidence>
<evidence type="ECO:0000256" key="8">
    <source>
        <dbReference type="ARBA" id="ARBA00030128"/>
    </source>
</evidence>
<dbReference type="GO" id="GO:0004385">
    <property type="term" value="F:GMP kinase activity"/>
    <property type="evidence" value="ECO:0007669"/>
    <property type="project" value="UniProtKB-EC"/>
</dbReference>
<keyword evidence="9" id="KW-0963">Cytoplasm</keyword>
<dbReference type="PROSITE" id="PS00856">
    <property type="entry name" value="GUANYLATE_KINASE_1"/>
    <property type="match status" value="1"/>
</dbReference>
<dbReference type="EC" id="2.7.4.8" evidence="2 9"/>
<evidence type="ECO:0000256" key="1">
    <source>
        <dbReference type="ARBA" id="ARBA00005790"/>
    </source>
</evidence>
<dbReference type="NCBIfam" id="TIGR03263">
    <property type="entry name" value="guanyl_kin"/>
    <property type="match status" value="1"/>
</dbReference>
<dbReference type="InterPro" id="IPR027417">
    <property type="entry name" value="P-loop_NTPase"/>
</dbReference>
<organism evidence="11 12">
    <name type="scientific">Bacteriovorax antarcticus</name>
    <dbReference type="NCBI Taxonomy" id="3088717"/>
    <lineage>
        <taxon>Bacteria</taxon>
        <taxon>Pseudomonadati</taxon>
        <taxon>Bdellovibrionota</taxon>
        <taxon>Bacteriovoracia</taxon>
        <taxon>Bacteriovoracales</taxon>
        <taxon>Bacteriovoracaceae</taxon>
        <taxon>Bacteriovorax</taxon>
    </lineage>
</organism>
<dbReference type="CDD" id="cd00071">
    <property type="entry name" value="GMPK"/>
    <property type="match status" value="1"/>
</dbReference>
<evidence type="ECO:0000256" key="6">
    <source>
        <dbReference type="ARBA" id="ARBA00022777"/>
    </source>
</evidence>
<dbReference type="SUPFAM" id="SSF52540">
    <property type="entry name" value="P-loop containing nucleoside triphosphate hydrolases"/>
    <property type="match status" value="1"/>
</dbReference>
<dbReference type="InterPro" id="IPR020590">
    <property type="entry name" value="Guanylate_kinase_CS"/>
</dbReference>
<comment type="subcellular location">
    <subcellularLocation>
        <location evidence="9">Cytoplasm</location>
    </subcellularLocation>
</comment>
<dbReference type="Gene3D" id="3.40.50.300">
    <property type="entry name" value="P-loop containing nucleotide triphosphate hydrolases"/>
    <property type="match status" value="1"/>
</dbReference>
<comment type="similarity">
    <text evidence="1 9">Belongs to the guanylate kinase family.</text>
</comment>
<comment type="caution">
    <text evidence="11">The sequence shown here is derived from an EMBL/GenBank/DDBJ whole genome shotgun (WGS) entry which is preliminary data.</text>
</comment>
<evidence type="ECO:0000256" key="7">
    <source>
        <dbReference type="ARBA" id="ARBA00022840"/>
    </source>
</evidence>
<evidence type="ECO:0000256" key="4">
    <source>
        <dbReference type="ARBA" id="ARBA00022679"/>
    </source>
</evidence>
<dbReference type="PANTHER" id="PTHR23117:SF13">
    <property type="entry name" value="GUANYLATE KINASE"/>
    <property type="match status" value="1"/>
</dbReference>
<comment type="catalytic activity">
    <reaction evidence="9">
        <text>GMP + ATP = GDP + ADP</text>
        <dbReference type="Rhea" id="RHEA:20780"/>
        <dbReference type="ChEBI" id="CHEBI:30616"/>
        <dbReference type="ChEBI" id="CHEBI:58115"/>
        <dbReference type="ChEBI" id="CHEBI:58189"/>
        <dbReference type="ChEBI" id="CHEBI:456216"/>
        <dbReference type="EC" id="2.7.4.8"/>
    </reaction>
</comment>
<evidence type="ECO:0000256" key="9">
    <source>
        <dbReference type="HAMAP-Rule" id="MF_00328"/>
    </source>
</evidence>
<protein>
    <recommendedName>
        <fullName evidence="3 9">Guanylate kinase</fullName>
        <ecNumber evidence="2 9">2.7.4.8</ecNumber>
    </recommendedName>
    <alternativeName>
        <fullName evidence="8 9">GMP kinase</fullName>
    </alternativeName>
</protein>
<dbReference type="Proteomes" id="UP001302274">
    <property type="component" value="Unassembled WGS sequence"/>
</dbReference>
<keyword evidence="6 9" id="KW-0418">Kinase</keyword>
<reference evidence="11 12" key="1">
    <citation type="submission" date="2023-11" db="EMBL/GenBank/DDBJ databases">
        <title>A Novel Polar Bacteriovorax (B. antarcticus) Isolated from the Biocrust in Antarctica.</title>
        <authorList>
            <person name="Mun W."/>
            <person name="Choi S.Y."/>
            <person name="Mitchell R.J."/>
        </authorList>
    </citation>
    <scope>NUCLEOTIDE SEQUENCE [LARGE SCALE GENOMIC DNA]</scope>
    <source>
        <strain evidence="11 12">PP10</strain>
    </source>
</reference>
<dbReference type="Gene3D" id="3.30.63.10">
    <property type="entry name" value="Guanylate Kinase phosphate binding domain"/>
    <property type="match status" value="1"/>
</dbReference>
<dbReference type="PROSITE" id="PS50052">
    <property type="entry name" value="GUANYLATE_KINASE_2"/>
    <property type="match status" value="1"/>
</dbReference>
<evidence type="ECO:0000256" key="3">
    <source>
        <dbReference type="ARBA" id="ARBA00016296"/>
    </source>
</evidence>
<evidence type="ECO:0000256" key="5">
    <source>
        <dbReference type="ARBA" id="ARBA00022741"/>
    </source>
</evidence>
<feature type="domain" description="Guanylate kinase-like" evidence="10">
    <location>
        <begin position="8"/>
        <end position="187"/>
    </location>
</feature>
<name>A0ABU5VTN7_9BACT</name>
<sequence>MNKESFTGKLIVIVAPSGTGKSTMIKRLKLDFPTIVESVSYTTRPQRPGEVHGLSYFFISREEFIAKRDNNDFLEWAEVHGNFYGTSKEFVETCLKEGKHVLFDLDVQGTDSMKLHFQDVANVIFISPPSVEELEKRLRHRGTENTQVINLRLMNARKELLRKEDFDYLIYNDDIENAYSRLKEITQKILHG</sequence>
<evidence type="ECO:0000313" key="11">
    <source>
        <dbReference type="EMBL" id="MEA9355370.1"/>
    </source>
</evidence>
<dbReference type="InterPro" id="IPR008144">
    <property type="entry name" value="Guanylate_kin-like_dom"/>
</dbReference>
<accession>A0ABU5VTN7</accession>
<comment type="function">
    <text evidence="9">Essential for recycling GMP and indirectly, cGMP.</text>
</comment>
<keyword evidence="7 9" id="KW-0067">ATP-binding</keyword>
<dbReference type="RefSeq" id="WP_323574875.1">
    <property type="nucleotide sequence ID" value="NZ_JAYGJQ010000001.1"/>
</dbReference>